<dbReference type="RefSeq" id="WP_154518022.1">
    <property type="nucleotide sequence ID" value="NZ_VUMT01000005.1"/>
</dbReference>
<proteinExistence type="predicted"/>
<dbReference type="AlphaFoldDB" id="A0A6L5XWI6"/>
<dbReference type="PROSITE" id="PS51257">
    <property type="entry name" value="PROKAR_LIPOPROTEIN"/>
    <property type="match status" value="1"/>
</dbReference>
<organism evidence="1 2">
    <name type="scientific">Velocimicrobium porci</name>
    <dbReference type="NCBI Taxonomy" id="2606634"/>
    <lineage>
        <taxon>Bacteria</taxon>
        <taxon>Bacillati</taxon>
        <taxon>Bacillota</taxon>
        <taxon>Clostridia</taxon>
        <taxon>Lachnospirales</taxon>
        <taxon>Lachnospiraceae</taxon>
        <taxon>Velocimicrobium</taxon>
    </lineage>
</organism>
<comment type="caution">
    <text evidence="1">The sequence shown here is derived from an EMBL/GenBank/DDBJ whole genome shotgun (WGS) entry which is preliminary data.</text>
</comment>
<protein>
    <submittedName>
        <fullName evidence="1">Uncharacterized protein</fullName>
    </submittedName>
</protein>
<accession>A0A6L5XWI6</accession>
<dbReference type="Proteomes" id="UP000482209">
    <property type="component" value="Unassembled WGS sequence"/>
</dbReference>
<reference evidence="1 2" key="1">
    <citation type="submission" date="2019-08" db="EMBL/GenBank/DDBJ databases">
        <title>In-depth cultivation of the pig gut microbiome towards novel bacterial diversity and tailored functional studies.</title>
        <authorList>
            <person name="Wylensek D."/>
            <person name="Hitch T.C.A."/>
            <person name="Clavel T."/>
        </authorList>
    </citation>
    <scope>NUCLEOTIDE SEQUENCE [LARGE SCALE GENOMIC DNA]</scope>
    <source>
        <strain evidence="1 2">WCA-693-APC-MOT-I</strain>
    </source>
</reference>
<evidence type="ECO:0000313" key="1">
    <source>
        <dbReference type="EMBL" id="MSS63186.1"/>
    </source>
</evidence>
<keyword evidence="2" id="KW-1185">Reference proteome</keyword>
<gene>
    <name evidence="1" type="ORF">FYJ58_04740</name>
</gene>
<evidence type="ECO:0000313" key="2">
    <source>
        <dbReference type="Proteomes" id="UP000482209"/>
    </source>
</evidence>
<dbReference type="EMBL" id="VUMT01000005">
    <property type="protein sequence ID" value="MSS63186.1"/>
    <property type="molecule type" value="Genomic_DNA"/>
</dbReference>
<sequence>MTGYEKLVLMIRDSAKKQNNGLLQGVMTSSSSCKIGEQEYLQDDLVIPVEYKKKICSRVLIVDGEDRSTYIEPLKKGDVVFLYPITDTEFLIVGRE</sequence>
<name>A0A6L5XWI6_9FIRM</name>